<protein>
    <submittedName>
        <fullName evidence="1">Uncharacterized protein</fullName>
    </submittedName>
</protein>
<reference evidence="1 2" key="1">
    <citation type="submission" date="2019-10" db="EMBL/GenBank/DDBJ databases">
        <authorList>
            <person name="Palmer J.M."/>
        </authorList>
    </citation>
    <scope>NUCLEOTIDE SEQUENCE [LARGE SCALE GENOMIC DNA]</scope>
    <source>
        <strain evidence="1 2">TWF730</strain>
    </source>
</reference>
<dbReference type="EMBL" id="JAVHNS010000008">
    <property type="protein sequence ID" value="KAK6346356.1"/>
    <property type="molecule type" value="Genomic_DNA"/>
</dbReference>
<name>A0AAV9UV89_9PEZI</name>
<sequence length="212" mass="22768">MSEQTVQEVPAQEVSTQEILADEKGVVVENGENGVAVENGEVDGEVNSWGYWGVGVTIQNNLNGTFWPATPVTQVTDSGYCATEPGTIGAGTQVVGNAGSFRGRAFTMTGVVALLAYRIPNDPHLLFVFIANPYVGDNEIKVGRVNDGTQINKDFLKKVEKSDSGYTKTAEFQWTAVPASGKNPEVKRTVIVTSDIGQENDCKATIVVRIKQ</sequence>
<evidence type="ECO:0000313" key="2">
    <source>
        <dbReference type="Proteomes" id="UP001373714"/>
    </source>
</evidence>
<gene>
    <name evidence="1" type="ORF">TWF730_010682</name>
</gene>
<accession>A0AAV9UV89</accession>
<dbReference type="AlphaFoldDB" id="A0AAV9UV89"/>
<comment type="caution">
    <text evidence="1">The sequence shown here is derived from an EMBL/GenBank/DDBJ whole genome shotgun (WGS) entry which is preliminary data.</text>
</comment>
<dbReference type="Proteomes" id="UP001373714">
    <property type="component" value="Unassembled WGS sequence"/>
</dbReference>
<dbReference type="Gene3D" id="2.60.270.50">
    <property type="match status" value="1"/>
</dbReference>
<keyword evidence="2" id="KW-1185">Reference proteome</keyword>
<organism evidence="1 2">
    <name type="scientific">Orbilia blumenaviensis</name>
    <dbReference type="NCBI Taxonomy" id="1796055"/>
    <lineage>
        <taxon>Eukaryota</taxon>
        <taxon>Fungi</taxon>
        <taxon>Dikarya</taxon>
        <taxon>Ascomycota</taxon>
        <taxon>Pezizomycotina</taxon>
        <taxon>Orbiliomycetes</taxon>
        <taxon>Orbiliales</taxon>
        <taxon>Orbiliaceae</taxon>
        <taxon>Orbilia</taxon>
    </lineage>
</organism>
<evidence type="ECO:0000313" key="1">
    <source>
        <dbReference type="EMBL" id="KAK6346356.1"/>
    </source>
</evidence>
<proteinExistence type="predicted"/>